<dbReference type="GeneID" id="54421306"/>
<gene>
    <name evidence="1 3" type="ORF">P152DRAFT_467032</name>
</gene>
<dbReference type="AlphaFoldDB" id="A0A6G1G1L1"/>
<evidence type="ECO:0000313" key="1">
    <source>
        <dbReference type="EMBL" id="KAF1811816.1"/>
    </source>
</evidence>
<protein>
    <submittedName>
        <fullName evidence="1 3">Alpha/beta-hydrolase</fullName>
    </submittedName>
</protein>
<dbReference type="Gene3D" id="3.40.50.1820">
    <property type="entry name" value="alpha/beta hydrolase"/>
    <property type="match status" value="1"/>
</dbReference>
<dbReference type="PANTHER" id="PTHR43194">
    <property type="entry name" value="HYDROLASE ALPHA/BETA FOLD FAMILY"/>
    <property type="match status" value="1"/>
</dbReference>
<dbReference type="PANTHER" id="PTHR43194:SF4">
    <property type="entry name" value="AB HYDROLASE-1 DOMAIN-CONTAINING PROTEIN"/>
    <property type="match status" value="1"/>
</dbReference>
<dbReference type="RefSeq" id="XP_033533447.1">
    <property type="nucleotide sequence ID" value="XM_033680736.1"/>
</dbReference>
<evidence type="ECO:0000313" key="3">
    <source>
        <dbReference type="RefSeq" id="XP_033533447.1"/>
    </source>
</evidence>
<dbReference type="InterPro" id="IPR029058">
    <property type="entry name" value="AB_hydrolase_fold"/>
</dbReference>
<dbReference type="Proteomes" id="UP000504638">
    <property type="component" value="Unplaced"/>
</dbReference>
<keyword evidence="1" id="KW-0378">Hydrolase</keyword>
<dbReference type="CDD" id="cd12809">
    <property type="entry name" value="Esterase_713_like-2"/>
    <property type="match status" value="1"/>
</dbReference>
<accession>A0A6G1G1L1</accession>
<evidence type="ECO:0000313" key="2">
    <source>
        <dbReference type="Proteomes" id="UP000504638"/>
    </source>
</evidence>
<name>A0A6G1G1L1_9PEZI</name>
<proteinExistence type="predicted"/>
<dbReference type="EMBL" id="ML975160">
    <property type="protein sequence ID" value="KAF1811816.1"/>
    <property type="molecule type" value="Genomic_DNA"/>
</dbReference>
<reference evidence="1 3" key="1">
    <citation type="submission" date="2020-01" db="EMBL/GenBank/DDBJ databases">
        <authorList>
            <consortium name="DOE Joint Genome Institute"/>
            <person name="Haridas S."/>
            <person name="Albert R."/>
            <person name="Binder M."/>
            <person name="Bloem J."/>
            <person name="Labutti K."/>
            <person name="Salamov A."/>
            <person name="Andreopoulos B."/>
            <person name="Baker S.E."/>
            <person name="Barry K."/>
            <person name="Bills G."/>
            <person name="Bluhm B.H."/>
            <person name="Cannon C."/>
            <person name="Castanera R."/>
            <person name="Culley D.E."/>
            <person name="Daum C."/>
            <person name="Ezra D."/>
            <person name="Gonzalez J.B."/>
            <person name="Henrissat B."/>
            <person name="Kuo A."/>
            <person name="Liang C."/>
            <person name="Lipzen A."/>
            <person name="Lutzoni F."/>
            <person name="Magnuson J."/>
            <person name="Mondo S."/>
            <person name="Nolan M."/>
            <person name="Ohm R."/>
            <person name="Pangilinan J."/>
            <person name="Park H.-J."/>
            <person name="Ramirez L."/>
            <person name="Alfaro M."/>
            <person name="Sun H."/>
            <person name="Tritt A."/>
            <person name="Yoshinaga Y."/>
            <person name="Zwiers L.-H."/>
            <person name="Turgeon B.G."/>
            <person name="Goodwin S.B."/>
            <person name="Spatafora J.W."/>
            <person name="Crous P.W."/>
            <person name="Grigoriev I.V."/>
        </authorList>
    </citation>
    <scope>NUCLEOTIDE SEQUENCE</scope>
    <source>
        <strain evidence="1 3">CBS 781.70</strain>
    </source>
</reference>
<dbReference type="OrthoDB" id="9978720at2759"/>
<organism evidence="1">
    <name type="scientific">Eremomyces bilateralis CBS 781.70</name>
    <dbReference type="NCBI Taxonomy" id="1392243"/>
    <lineage>
        <taxon>Eukaryota</taxon>
        <taxon>Fungi</taxon>
        <taxon>Dikarya</taxon>
        <taxon>Ascomycota</taxon>
        <taxon>Pezizomycotina</taxon>
        <taxon>Dothideomycetes</taxon>
        <taxon>Dothideomycetes incertae sedis</taxon>
        <taxon>Eremomycetales</taxon>
        <taxon>Eremomycetaceae</taxon>
        <taxon>Eremomyces</taxon>
    </lineage>
</organism>
<dbReference type="InterPro" id="IPR050228">
    <property type="entry name" value="Carboxylesterase_BioH"/>
</dbReference>
<reference evidence="3" key="3">
    <citation type="submission" date="2025-04" db="UniProtKB">
        <authorList>
            <consortium name="RefSeq"/>
        </authorList>
    </citation>
    <scope>IDENTIFICATION</scope>
    <source>
        <strain evidence="3">CBS 781.70</strain>
    </source>
</reference>
<dbReference type="SUPFAM" id="SSF53474">
    <property type="entry name" value="alpha/beta-Hydrolases"/>
    <property type="match status" value="1"/>
</dbReference>
<dbReference type="GO" id="GO:0016787">
    <property type="term" value="F:hydrolase activity"/>
    <property type="evidence" value="ECO:0007669"/>
    <property type="project" value="UniProtKB-KW"/>
</dbReference>
<reference evidence="3" key="2">
    <citation type="submission" date="2020-04" db="EMBL/GenBank/DDBJ databases">
        <authorList>
            <consortium name="NCBI Genome Project"/>
        </authorList>
    </citation>
    <scope>NUCLEOTIDE SEQUENCE</scope>
    <source>
        <strain evidence="3">CBS 781.70</strain>
    </source>
</reference>
<sequence length="365" mass="41127">MRSRVWSNARVVHREYFYSGGEYVKVTSGNITDQYMVGQIYVERLTPEQIVHNDPIVFIAGAGQTGTNFLETPDGRPGWASYFLERGFVVYLTDQPERGRSPWLPGNGIMASVGTRVIESCFTAPSDFGLWPQAHLHNQWPGTGRIGDPVFDAFYATQVQLQRNNTLSEERNAKAYTALMDRVGPAHLIVHSQAGSYGWRVADARPQLVKTLIALEPTGPPFENAFPFEGRERTWGLTILEISYDPPAGPNAEELKTVRIPPREANKSECILQAEPPKKLKNLSKVPVLVVTGEASYHQPYEWCTVEYLKQGGVDVTFLDLPQEGIYGNGHMMFMEKNNMEISERALHWLLEYEVKLHISEENAL</sequence>
<keyword evidence="2" id="KW-1185">Reference proteome</keyword>